<keyword evidence="5" id="KW-0812">Transmembrane</keyword>
<dbReference type="Gene3D" id="1.20.1600.10">
    <property type="entry name" value="Outer membrane efflux proteins (OEP)"/>
    <property type="match status" value="1"/>
</dbReference>
<dbReference type="Proteomes" id="UP000320582">
    <property type="component" value="Unassembled WGS sequence"/>
</dbReference>
<evidence type="ECO:0000313" key="11">
    <source>
        <dbReference type="Proteomes" id="UP000320582"/>
    </source>
</evidence>
<comment type="similarity">
    <text evidence="2">Belongs to the outer membrane factor (OMF) (TC 1.B.17) family.</text>
</comment>
<evidence type="ECO:0000256" key="9">
    <source>
        <dbReference type="SAM" id="MobiDB-lite"/>
    </source>
</evidence>
<accession>A0A543KGW8</accession>
<dbReference type="AlphaFoldDB" id="A0A543KGW8"/>
<comment type="caution">
    <text evidence="10">The sequence shown here is derived from an EMBL/GenBank/DDBJ whole genome shotgun (WGS) entry which is preliminary data.</text>
</comment>
<dbReference type="PANTHER" id="PTHR30026">
    <property type="entry name" value="OUTER MEMBRANE PROTEIN TOLC"/>
    <property type="match status" value="1"/>
</dbReference>
<dbReference type="OrthoDB" id="9814637at2"/>
<evidence type="ECO:0000256" key="1">
    <source>
        <dbReference type="ARBA" id="ARBA00004442"/>
    </source>
</evidence>
<evidence type="ECO:0000256" key="4">
    <source>
        <dbReference type="ARBA" id="ARBA00022452"/>
    </source>
</evidence>
<protein>
    <submittedName>
        <fullName evidence="10">Outer membrane protein TolC</fullName>
    </submittedName>
</protein>
<keyword evidence="6" id="KW-0472">Membrane</keyword>
<dbReference type="GO" id="GO:0015288">
    <property type="term" value="F:porin activity"/>
    <property type="evidence" value="ECO:0007669"/>
    <property type="project" value="TreeGrafter"/>
</dbReference>
<evidence type="ECO:0000256" key="6">
    <source>
        <dbReference type="ARBA" id="ARBA00023136"/>
    </source>
</evidence>
<evidence type="ECO:0000256" key="5">
    <source>
        <dbReference type="ARBA" id="ARBA00022692"/>
    </source>
</evidence>
<organism evidence="10 11">
    <name type="scientific">Roseinatronobacter monicus</name>
    <dbReference type="NCBI Taxonomy" id="393481"/>
    <lineage>
        <taxon>Bacteria</taxon>
        <taxon>Pseudomonadati</taxon>
        <taxon>Pseudomonadota</taxon>
        <taxon>Alphaproteobacteria</taxon>
        <taxon>Rhodobacterales</taxon>
        <taxon>Paracoccaceae</taxon>
        <taxon>Roseinatronobacter</taxon>
    </lineage>
</organism>
<evidence type="ECO:0000256" key="3">
    <source>
        <dbReference type="ARBA" id="ARBA00022448"/>
    </source>
</evidence>
<keyword evidence="4" id="KW-1134">Transmembrane beta strand</keyword>
<keyword evidence="11" id="KW-1185">Reference proteome</keyword>
<keyword evidence="3" id="KW-0813">Transport</keyword>
<dbReference type="GO" id="GO:0009279">
    <property type="term" value="C:cell outer membrane"/>
    <property type="evidence" value="ECO:0007669"/>
    <property type="project" value="UniProtKB-SubCell"/>
</dbReference>
<keyword evidence="7" id="KW-0998">Cell outer membrane</keyword>
<dbReference type="Pfam" id="PF02321">
    <property type="entry name" value="OEP"/>
    <property type="match status" value="2"/>
</dbReference>
<name>A0A543KGW8_9RHOB</name>
<reference evidence="10 11" key="1">
    <citation type="submission" date="2019-06" db="EMBL/GenBank/DDBJ databases">
        <title>Genomic Encyclopedia of Archaeal and Bacterial Type Strains, Phase II (KMG-II): from individual species to whole genera.</title>
        <authorList>
            <person name="Goeker M."/>
        </authorList>
    </citation>
    <scope>NUCLEOTIDE SEQUENCE [LARGE SCALE GENOMIC DNA]</scope>
    <source>
        <strain evidence="10 11">DSM 18423</strain>
    </source>
</reference>
<keyword evidence="8" id="KW-0175">Coiled coil</keyword>
<dbReference type="EMBL" id="VFPT01000001">
    <property type="protein sequence ID" value="TQM94323.1"/>
    <property type="molecule type" value="Genomic_DNA"/>
</dbReference>
<evidence type="ECO:0000313" key="10">
    <source>
        <dbReference type="EMBL" id="TQM94323.1"/>
    </source>
</evidence>
<dbReference type="GO" id="GO:1990281">
    <property type="term" value="C:efflux pump complex"/>
    <property type="evidence" value="ECO:0007669"/>
    <property type="project" value="TreeGrafter"/>
</dbReference>
<proteinExistence type="inferred from homology"/>
<evidence type="ECO:0000256" key="8">
    <source>
        <dbReference type="SAM" id="Coils"/>
    </source>
</evidence>
<evidence type="ECO:0000256" key="2">
    <source>
        <dbReference type="ARBA" id="ARBA00007613"/>
    </source>
</evidence>
<gene>
    <name evidence="10" type="ORF">BD293_2996</name>
</gene>
<sequence>MLLRLFCVVLGRSCLDDFDIYLRYKVNPAMHSGYSRTRIALCNGYALKRQLVSVLVGTALLGACTARPDLDEIRASFDAPPDIRAARVSPDVARSAFGRQVMQAVESHPQMVASSAGVRAAQARADAEGRGFYPRISLGATLGAMVNGAVSGNSLSPVLRVMQLVYDGGASASRQVAAQARVFEERGGRQEVAAALALDSVAAWYDLRAARERARIAAENVRAHQLVLNQVQERSDAGAGSGSDVLTARARLATARARAAEADARVERAESGFGASFGQRPGSDLSEPPAAPKLPRSSDDELIMTSPRILGMEARITAAQADLAVAKSQRFPEVRIDGSAQRGGSRAEMDVVYDPGAPGSQQARIRAAEAQLDAVRAQREGLAREIARALADLRSDQRAGAARVAAAREAVTANRATVDASREEFSIGRRSLLGLLDAQRDLFEASEVLIAAEREVALSGYAALALTGDILDAFAITLPSPTGDEDGA</sequence>
<feature type="coiled-coil region" evidence="8">
    <location>
        <begin position="360"/>
        <end position="392"/>
    </location>
</feature>
<dbReference type="PANTHER" id="PTHR30026:SF22">
    <property type="entry name" value="OUTER MEMBRANE EFFLUX PROTEIN"/>
    <property type="match status" value="1"/>
</dbReference>
<evidence type="ECO:0000256" key="7">
    <source>
        <dbReference type="ARBA" id="ARBA00023237"/>
    </source>
</evidence>
<dbReference type="InterPro" id="IPR051906">
    <property type="entry name" value="TolC-like"/>
</dbReference>
<dbReference type="GO" id="GO:0015562">
    <property type="term" value="F:efflux transmembrane transporter activity"/>
    <property type="evidence" value="ECO:0007669"/>
    <property type="project" value="InterPro"/>
</dbReference>
<feature type="region of interest" description="Disordered" evidence="9">
    <location>
        <begin position="263"/>
        <end position="299"/>
    </location>
</feature>
<dbReference type="SUPFAM" id="SSF56954">
    <property type="entry name" value="Outer membrane efflux proteins (OEP)"/>
    <property type="match status" value="1"/>
</dbReference>
<dbReference type="InterPro" id="IPR003423">
    <property type="entry name" value="OMP_efflux"/>
</dbReference>
<comment type="subcellular location">
    <subcellularLocation>
        <location evidence="1">Cell outer membrane</location>
    </subcellularLocation>
</comment>